<name>A0A6V8K954_9ACTN</name>
<dbReference type="EMBL" id="BLPF01000001">
    <property type="protein sequence ID" value="GFJ78858.1"/>
    <property type="molecule type" value="Genomic_DNA"/>
</dbReference>
<keyword evidence="2" id="KW-1185">Reference proteome</keyword>
<sequence length="112" mass="12213">MVAERGTHRAISFEQKTNPAFILKLVLRRRAKAEMTATESSGPGNGTERVNVALLKKASAALEGLVTGSASTKTEAINRAIIAYAFFEDQLSDGCQLILRDRDGNEQRVHLL</sequence>
<evidence type="ECO:0000313" key="2">
    <source>
        <dbReference type="Proteomes" id="UP000482800"/>
    </source>
</evidence>
<dbReference type="Proteomes" id="UP000482800">
    <property type="component" value="Unassembled WGS sequence"/>
</dbReference>
<gene>
    <name evidence="1" type="ORF">Phou_030380</name>
</gene>
<accession>A0A6V8K954</accession>
<organism evidence="1 2">
    <name type="scientific">Phytohabitans houttuyneae</name>
    <dbReference type="NCBI Taxonomy" id="1076126"/>
    <lineage>
        <taxon>Bacteria</taxon>
        <taxon>Bacillati</taxon>
        <taxon>Actinomycetota</taxon>
        <taxon>Actinomycetes</taxon>
        <taxon>Micromonosporales</taxon>
        <taxon>Micromonosporaceae</taxon>
    </lineage>
</organism>
<reference evidence="1 2" key="1">
    <citation type="submission" date="2020-03" db="EMBL/GenBank/DDBJ databases">
        <title>Whole genome shotgun sequence of Phytohabitans houttuyneae NBRC 108639.</title>
        <authorList>
            <person name="Komaki H."/>
            <person name="Tamura T."/>
        </authorList>
    </citation>
    <scope>NUCLEOTIDE SEQUENCE [LARGE SCALE GENOMIC DNA]</scope>
    <source>
        <strain evidence="1 2">NBRC 108639</strain>
    </source>
</reference>
<proteinExistence type="predicted"/>
<dbReference type="AlphaFoldDB" id="A0A6V8K954"/>
<protein>
    <submittedName>
        <fullName evidence="1">Uncharacterized protein</fullName>
    </submittedName>
</protein>
<comment type="caution">
    <text evidence="1">The sequence shown here is derived from an EMBL/GenBank/DDBJ whole genome shotgun (WGS) entry which is preliminary data.</text>
</comment>
<reference evidence="1 2" key="2">
    <citation type="submission" date="2020-03" db="EMBL/GenBank/DDBJ databases">
        <authorList>
            <person name="Ichikawa N."/>
            <person name="Kimura A."/>
            <person name="Kitahashi Y."/>
            <person name="Uohara A."/>
        </authorList>
    </citation>
    <scope>NUCLEOTIDE SEQUENCE [LARGE SCALE GENOMIC DNA]</scope>
    <source>
        <strain evidence="1 2">NBRC 108639</strain>
    </source>
</reference>
<evidence type="ECO:0000313" key="1">
    <source>
        <dbReference type="EMBL" id="GFJ78858.1"/>
    </source>
</evidence>